<evidence type="ECO:0000313" key="1">
    <source>
        <dbReference type="EMBL" id="SDX25685.1"/>
    </source>
</evidence>
<dbReference type="STRING" id="1058.SAMN05421783_118108"/>
<protein>
    <submittedName>
        <fullName evidence="1">Uncharacterized protein</fullName>
    </submittedName>
</protein>
<name>A0A1H3A7Z1_THIRO</name>
<organism evidence="1 2">
    <name type="scientific">Thiocapsa roseopersicina</name>
    <dbReference type="NCBI Taxonomy" id="1058"/>
    <lineage>
        <taxon>Bacteria</taxon>
        <taxon>Pseudomonadati</taxon>
        <taxon>Pseudomonadota</taxon>
        <taxon>Gammaproteobacteria</taxon>
        <taxon>Chromatiales</taxon>
        <taxon>Chromatiaceae</taxon>
        <taxon>Thiocapsa</taxon>
    </lineage>
</organism>
<dbReference type="EMBL" id="FNNZ01000018">
    <property type="protein sequence ID" value="SDX25685.1"/>
    <property type="molecule type" value="Genomic_DNA"/>
</dbReference>
<proteinExistence type="predicted"/>
<accession>A0A1H3A7Z1</accession>
<sequence length="81" mass="9026">MNGAALRYFTAQGMPKREMEGEIPGLPRVSLDALIGSVRYEVDEAFAHLWIKDPRSAKPVRQSPAWTSARPVSIAWTVRGM</sequence>
<dbReference type="Proteomes" id="UP000198816">
    <property type="component" value="Unassembled WGS sequence"/>
</dbReference>
<evidence type="ECO:0000313" key="2">
    <source>
        <dbReference type="Proteomes" id="UP000198816"/>
    </source>
</evidence>
<gene>
    <name evidence="1" type="ORF">SAMN05421783_118108</name>
</gene>
<keyword evidence="2" id="KW-1185">Reference proteome</keyword>
<reference evidence="2" key="1">
    <citation type="submission" date="2016-10" db="EMBL/GenBank/DDBJ databases">
        <authorList>
            <person name="Varghese N."/>
            <person name="Submissions S."/>
        </authorList>
    </citation>
    <scope>NUCLEOTIDE SEQUENCE [LARGE SCALE GENOMIC DNA]</scope>
    <source>
        <strain evidence="2">DSM 217</strain>
    </source>
</reference>
<dbReference type="AlphaFoldDB" id="A0A1H3A7Z1"/>